<accession>E0I9Z8</accession>
<dbReference type="Proteomes" id="UP000005387">
    <property type="component" value="Unassembled WGS sequence"/>
</dbReference>
<dbReference type="RefSeq" id="WP_006038479.1">
    <property type="nucleotide sequence ID" value="NZ_AEDD01000006.1"/>
</dbReference>
<name>E0I9Z8_9BACL</name>
<evidence type="ECO:0000313" key="2">
    <source>
        <dbReference type="EMBL" id="EFM10575.1"/>
    </source>
</evidence>
<evidence type="ECO:0000259" key="1">
    <source>
        <dbReference type="Pfam" id="PF14028"/>
    </source>
</evidence>
<reference evidence="2 3" key="1">
    <citation type="submission" date="2010-07" db="EMBL/GenBank/DDBJ databases">
        <title>The draft genome of Paenibacillus curdlanolyticus YK9.</title>
        <authorList>
            <consortium name="US DOE Joint Genome Institute (JGI-PGF)"/>
            <person name="Lucas S."/>
            <person name="Copeland A."/>
            <person name="Lapidus A."/>
            <person name="Cheng J.-F."/>
            <person name="Bruce D."/>
            <person name="Goodwin L."/>
            <person name="Pitluck S."/>
            <person name="Land M.L."/>
            <person name="Hauser L."/>
            <person name="Chang Y.-J."/>
            <person name="Jeffries C."/>
            <person name="Anderson I.J."/>
            <person name="Johnson E."/>
            <person name="Loganathan U."/>
            <person name="Mulhopadhyay B."/>
            <person name="Kyrpides N."/>
            <person name="Woyke T.J."/>
        </authorList>
    </citation>
    <scope>NUCLEOTIDE SEQUENCE [LARGE SCALE GENOMIC DNA]</scope>
    <source>
        <strain evidence="2 3">YK9</strain>
    </source>
</reference>
<keyword evidence="3" id="KW-1185">Reference proteome</keyword>
<dbReference type="Pfam" id="PF14028">
    <property type="entry name" value="Lant_dehydr_C"/>
    <property type="match status" value="1"/>
</dbReference>
<dbReference type="NCBIfam" id="TIGR03891">
    <property type="entry name" value="thiopep_ocin"/>
    <property type="match status" value="1"/>
</dbReference>
<feature type="domain" description="Thiopeptide-type bacteriocin biosynthesis" evidence="1">
    <location>
        <begin position="9"/>
        <end position="315"/>
    </location>
</feature>
<gene>
    <name evidence="2" type="ORF">PaecuDRAFT_2485</name>
</gene>
<dbReference type="eggNOG" id="COG0778">
    <property type="taxonomic scope" value="Bacteria"/>
</dbReference>
<evidence type="ECO:0000313" key="3">
    <source>
        <dbReference type="Proteomes" id="UP000005387"/>
    </source>
</evidence>
<sequence length="325" mass="37143">MTNVRYDGWKALHLFCRGTKLQEHVLVEKLLIIVMRMHEKGEILSWFYTRYSGGGAHLRLRLFRPTETAMRRIRSAGERFLKSMPLMVQEHDEEEWKDNVTPFSVREASAALEYDLAPVVELEYEPEFARYGGVTAMPISERLFQRSSETAAIIISRSVNSRSRRMVPAVSMMVITAARFGVTRDELSSFFAAYADYWSVFLNTKEGKMRYDLQAMDEARTLAGRISMSSLVGSDVPQDEVLEAWSIMVGEAHSRLEDLAMMGKLLVPYTGQPAKTAEDQLEAMRSIAWSHIHMMNNRLGMTPAYEYYLARVAQRLCELSIAVVE</sequence>
<dbReference type="EMBL" id="AEDD01000006">
    <property type="protein sequence ID" value="EFM10575.1"/>
    <property type="molecule type" value="Genomic_DNA"/>
</dbReference>
<dbReference type="OrthoDB" id="1273722at2"/>
<dbReference type="AlphaFoldDB" id="E0I9Z8"/>
<proteinExistence type="predicted"/>
<protein>
    <recommendedName>
        <fullName evidence="1">Thiopeptide-type bacteriocin biosynthesis domain-containing protein</fullName>
    </recommendedName>
</protein>
<organism evidence="2 3">
    <name type="scientific">Paenibacillus curdlanolyticus YK9</name>
    <dbReference type="NCBI Taxonomy" id="717606"/>
    <lineage>
        <taxon>Bacteria</taxon>
        <taxon>Bacillati</taxon>
        <taxon>Bacillota</taxon>
        <taxon>Bacilli</taxon>
        <taxon>Bacillales</taxon>
        <taxon>Paenibacillaceae</taxon>
        <taxon>Paenibacillus</taxon>
    </lineage>
</organism>
<dbReference type="InterPro" id="IPR023809">
    <property type="entry name" value="Thiopep_bacteriocin_synth_dom"/>
</dbReference>
<dbReference type="STRING" id="717606.PaecuDRAFT_2485"/>